<dbReference type="AlphaFoldDB" id="A0A0N5CKB3"/>
<evidence type="ECO:0000256" key="2">
    <source>
        <dbReference type="ARBA" id="ARBA00008012"/>
    </source>
</evidence>
<dbReference type="WBParaSite" id="TCLT_0000050601-mRNA-1">
    <property type="protein sequence ID" value="TCLT_0000050601-mRNA-1"/>
    <property type="gene ID" value="TCLT_0000050601"/>
</dbReference>
<comment type="catalytic activity">
    <reaction evidence="7">
        <text>D-sedoheptulose 7-phosphate + D-glyceraldehyde 3-phosphate = D-erythrose 4-phosphate + beta-D-fructose 6-phosphate</text>
        <dbReference type="Rhea" id="RHEA:17053"/>
        <dbReference type="ChEBI" id="CHEBI:16897"/>
        <dbReference type="ChEBI" id="CHEBI:57483"/>
        <dbReference type="ChEBI" id="CHEBI:57634"/>
        <dbReference type="ChEBI" id="CHEBI:59776"/>
        <dbReference type="EC" id="2.2.1.2"/>
    </reaction>
</comment>
<dbReference type="PANTHER" id="PTHR10683">
    <property type="entry name" value="TRANSALDOLASE"/>
    <property type="match status" value="1"/>
</dbReference>
<dbReference type="PROSITE" id="PS01054">
    <property type="entry name" value="TRANSALDOLASE_1"/>
    <property type="match status" value="1"/>
</dbReference>
<evidence type="ECO:0000256" key="6">
    <source>
        <dbReference type="ARBA" id="ARBA00023270"/>
    </source>
</evidence>
<protein>
    <recommendedName>
        <fullName evidence="3 7">Transaldolase</fullName>
        <ecNumber evidence="3 7">2.2.1.2</ecNumber>
    </recommendedName>
</protein>
<keyword evidence="6" id="KW-0704">Schiff base</keyword>
<dbReference type="Gene3D" id="3.20.20.70">
    <property type="entry name" value="Aldolase class I"/>
    <property type="match status" value="1"/>
</dbReference>
<accession>A0A0N5CKB3</accession>
<evidence type="ECO:0000313" key="8">
    <source>
        <dbReference type="EMBL" id="VDM95501.1"/>
    </source>
</evidence>
<dbReference type="STRING" id="103827.A0A0N5CKB3"/>
<comment type="function">
    <text evidence="7">Catalyzes the rate-limiting step of the non-oxidative phase in the pentose phosphate pathway. Catalyzes the reversible conversion of sedheptulose-7-phosphate and D-glyceraldehyde 3-phosphate into erythrose-4-phosphate and beta-D-fructose 6-phosphate.</text>
</comment>
<name>A0A0N5CKB3_THECL</name>
<dbReference type="GO" id="GO:0004801">
    <property type="term" value="F:transaldolase activity"/>
    <property type="evidence" value="ECO:0007669"/>
    <property type="project" value="UniProtKB-EC"/>
</dbReference>
<dbReference type="GO" id="GO:0005737">
    <property type="term" value="C:cytoplasm"/>
    <property type="evidence" value="ECO:0007669"/>
    <property type="project" value="InterPro"/>
</dbReference>
<comment type="pathway">
    <text evidence="1 7">Carbohydrate degradation; pentose phosphate pathway; D-glyceraldehyde 3-phosphate and beta-D-fructose 6-phosphate from D-ribose 5-phosphate and D-xylulose 5-phosphate (non-oxidative stage): step 2/3.</text>
</comment>
<reference evidence="8 9" key="2">
    <citation type="submission" date="2018-11" db="EMBL/GenBank/DDBJ databases">
        <authorList>
            <consortium name="Pathogen Informatics"/>
        </authorList>
    </citation>
    <scope>NUCLEOTIDE SEQUENCE [LARGE SCALE GENOMIC DNA]</scope>
</reference>
<dbReference type="OrthoDB" id="2015515at2759"/>
<dbReference type="InterPro" id="IPR013785">
    <property type="entry name" value="Aldolase_TIM"/>
</dbReference>
<evidence type="ECO:0000313" key="9">
    <source>
        <dbReference type="Proteomes" id="UP000276776"/>
    </source>
</evidence>
<evidence type="ECO:0000256" key="7">
    <source>
        <dbReference type="RuleBase" id="RU000501"/>
    </source>
</evidence>
<dbReference type="CDD" id="cd00957">
    <property type="entry name" value="Transaldolase_TalAB"/>
    <property type="match status" value="1"/>
</dbReference>
<dbReference type="InterPro" id="IPR001585">
    <property type="entry name" value="TAL/FSA"/>
</dbReference>
<keyword evidence="4 7" id="KW-0808">Transferase</keyword>
<dbReference type="EMBL" id="UYYF01000038">
    <property type="protein sequence ID" value="VDM95501.1"/>
    <property type="molecule type" value="Genomic_DNA"/>
</dbReference>
<dbReference type="InterPro" id="IPR004730">
    <property type="entry name" value="Transaldolase_1"/>
</dbReference>
<comment type="similarity">
    <text evidence="2">Belongs to the transaldolase family. Type 1 subfamily.</text>
</comment>
<evidence type="ECO:0000256" key="3">
    <source>
        <dbReference type="ARBA" id="ARBA00013151"/>
    </source>
</evidence>
<sequence length="321" mass="35781">MTSVLDQMRTTTKVVADCVDFAAIKLFGAVDATTNPSILLAASKLSEYKPFLDEGIAYARKHQSLNCREMRALAMDKIAVLLGKEVLSVVPGRVSTEVDARLAFDKDAQVTKALALIKLYEEEGIAKERILIKIPASWEGIQAARVLENKHGVHCNMTLLFNFYQAVACAEANATLISPFVGRIRDWYLKNGDSKDFSRDTDPGVQNVRKIYTYYKKYDYQTEVMAASFRNTDEIKGLIGCDLMTISAALLKDISEDKESVPVVLSPEKAKQSNLQKISLTEAMFRFEMNEDKMAADLLADGIRRFVADARAMEALIEKVL</sequence>
<dbReference type="Proteomes" id="UP000276776">
    <property type="component" value="Unassembled WGS sequence"/>
</dbReference>
<dbReference type="EC" id="2.2.1.2" evidence="3 7"/>
<evidence type="ECO:0000256" key="5">
    <source>
        <dbReference type="ARBA" id="ARBA00023126"/>
    </source>
</evidence>
<organism evidence="10">
    <name type="scientific">Thelazia callipaeda</name>
    <name type="common">Oriental eyeworm</name>
    <name type="synonym">Parasitic nematode</name>
    <dbReference type="NCBI Taxonomy" id="103827"/>
    <lineage>
        <taxon>Eukaryota</taxon>
        <taxon>Metazoa</taxon>
        <taxon>Ecdysozoa</taxon>
        <taxon>Nematoda</taxon>
        <taxon>Chromadorea</taxon>
        <taxon>Rhabditida</taxon>
        <taxon>Spirurina</taxon>
        <taxon>Spiruromorpha</taxon>
        <taxon>Thelazioidea</taxon>
        <taxon>Thelaziidae</taxon>
        <taxon>Thelazia</taxon>
    </lineage>
</organism>
<dbReference type="Pfam" id="PF00923">
    <property type="entry name" value="TAL_FSA"/>
    <property type="match status" value="1"/>
</dbReference>
<dbReference type="OMA" id="THAEFLW"/>
<evidence type="ECO:0000256" key="4">
    <source>
        <dbReference type="ARBA" id="ARBA00022679"/>
    </source>
</evidence>
<keyword evidence="9" id="KW-1185">Reference proteome</keyword>
<proteinExistence type="inferred from homology"/>
<evidence type="ECO:0000256" key="1">
    <source>
        <dbReference type="ARBA" id="ARBA00004857"/>
    </source>
</evidence>
<gene>
    <name evidence="8" type="ORF">TCLT_LOCUS507</name>
</gene>
<dbReference type="PANTHER" id="PTHR10683:SF18">
    <property type="entry name" value="TRANSALDOLASE"/>
    <property type="match status" value="1"/>
</dbReference>
<dbReference type="NCBIfam" id="TIGR00874">
    <property type="entry name" value="talAB"/>
    <property type="match status" value="1"/>
</dbReference>
<dbReference type="PROSITE" id="PS00958">
    <property type="entry name" value="TRANSALDOLASE_2"/>
    <property type="match status" value="1"/>
</dbReference>
<dbReference type="GO" id="GO:0009052">
    <property type="term" value="P:pentose-phosphate shunt, non-oxidative branch"/>
    <property type="evidence" value="ECO:0007669"/>
    <property type="project" value="TreeGrafter"/>
</dbReference>
<evidence type="ECO:0000313" key="10">
    <source>
        <dbReference type="WBParaSite" id="TCLT_0000050601-mRNA-1"/>
    </source>
</evidence>
<dbReference type="GO" id="GO:0005975">
    <property type="term" value="P:carbohydrate metabolic process"/>
    <property type="evidence" value="ECO:0007669"/>
    <property type="project" value="InterPro"/>
</dbReference>
<dbReference type="SUPFAM" id="SSF51569">
    <property type="entry name" value="Aldolase"/>
    <property type="match status" value="1"/>
</dbReference>
<keyword evidence="5 7" id="KW-0570">Pentose shunt</keyword>
<dbReference type="UniPathway" id="UPA00115">
    <property type="reaction ID" value="UER00414"/>
</dbReference>
<dbReference type="InterPro" id="IPR018225">
    <property type="entry name" value="Transaldolase_AS"/>
</dbReference>
<reference evidence="10" key="1">
    <citation type="submission" date="2017-02" db="UniProtKB">
        <authorList>
            <consortium name="WormBaseParasite"/>
        </authorList>
    </citation>
    <scope>IDENTIFICATION</scope>
</reference>